<name>A0A6L9UC26_9HYPH</name>
<comment type="caution">
    <text evidence="2">The sequence shown here is derived from an EMBL/GenBank/DDBJ whole genome shotgun (WGS) entry which is preliminary data.</text>
</comment>
<organism evidence="2 3">
    <name type="scientific">Rhizobium lusitanum</name>
    <dbReference type="NCBI Taxonomy" id="293958"/>
    <lineage>
        <taxon>Bacteria</taxon>
        <taxon>Pseudomonadati</taxon>
        <taxon>Pseudomonadota</taxon>
        <taxon>Alphaproteobacteria</taxon>
        <taxon>Hyphomicrobiales</taxon>
        <taxon>Rhizobiaceae</taxon>
        <taxon>Rhizobium/Agrobacterium group</taxon>
        <taxon>Rhizobium</taxon>
    </lineage>
</organism>
<reference evidence="2 3" key="1">
    <citation type="submission" date="2019-12" db="EMBL/GenBank/DDBJ databases">
        <title>Rhizobium genotypes associated with high levels of biological nitrogen fixation by grain legumes in a temperate-maritime cropping system.</title>
        <authorList>
            <person name="Maluk M."/>
            <person name="Francesc Ferrando Molina F."/>
            <person name="Lopez Del Egido L."/>
            <person name="Lafos M."/>
            <person name="Langarica-Fuentes A."/>
            <person name="Gebre Yohannes G."/>
            <person name="Young M.W."/>
            <person name="Martin P."/>
            <person name="Gantlett R."/>
            <person name="Kenicer G."/>
            <person name="Hawes C."/>
            <person name="Begg G.S."/>
            <person name="Quilliam R.S."/>
            <person name="Squire G.R."/>
            <person name="Poole P.S."/>
            <person name="Young P.W."/>
            <person name="Iannetta P.M."/>
            <person name="James E.K."/>
        </authorList>
    </citation>
    <scope>NUCLEOTIDE SEQUENCE [LARGE SCALE GENOMIC DNA]</scope>
    <source>
        <strain evidence="2 3">JHI1118</strain>
    </source>
</reference>
<sequence length="78" mass="9015">MNCQLVSPRRPQLSTNKATFDTAASGQTFESLRRRYEHYILLARESAQAGDRIEAENLYQHAEHYYRSAAMRKVGQPQ</sequence>
<dbReference type="AlphaFoldDB" id="A0A6L9UC26"/>
<feature type="domain" description="DUF4167" evidence="1">
    <location>
        <begin position="36"/>
        <end position="69"/>
    </location>
</feature>
<evidence type="ECO:0000259" key="1">
    <source>
        <dbReference type="Pfam" id="PF13763"/>
    </source>
</evidence>
<proteinExistence type="predicted"/>
<dbReference type="Pfam" id="PF13763">
    <property type="entry name" value="DUF4167"/>
    <property type="match status" value="1"/>
</dbReference>
<protein>
    <submittedName>
        <fullName evidence="2">DUF4167 domain-containing protein</fullName>
    </submittedName>
</protein>
<dbReference type="InterPro" id="IPR025430">
    <property type="entry name" value="DUF4167"/>
</dbReference>
<evidence type="ECO:0000313" key="3">
    <source>
        <dbReference type="Proteomes" id="UP000483035"/>
    </source>
</evidence>
<dbReference type="EMBL" id="WUEY01000014">
    <property type="protein sequence ID" value="NEI72861.1"/>
    <property type="molecule type" value="Genomic_DNA"/>
</dbReference>
<evidence type="ECO:0000313" key="2">
    <source>
        <dbReference type="EMBL" id="NEI72861.1"/>
    </source>
</evidence>
<dbReference type="RefSeq" id="WP_163990665.1">
    <property type="nucleotide sequence ID" value="NZ_WUEY01000014.1"/>
</dbReference>
<accession>A0A6L9UC26</accession>
<dbReference type="Proteomes" id="UP000483035">
    <property type="component" value="Unassembled WGS sequence"/>
</dbReference>
<gene>
    <name evidence="2" type="ORF">GR212_25190</name>
</gene>